<name>A0AAD5E1B5_UMBRA</name>
<evidence type="ECO:0000313" key="3">
    <source>
        <dbReference type="Proteomes" id="UP001206595"/>
    </source>
</evidence>
<protein>
    <recommendedName>
        <fullName evidence="1">Integrase catalytic domain-containing protein</fullName>
    </recommendedName>
</protein>
<dbReference type="PANTHER" id="PTHR37984:SF5">
    <property type="entry name" value="PROTEIN NYNRIN-LIKE"/>
    <property type="match status" value="1"/>
</dbReference>
<dbReference type="PROSITE" id="PS50994">
    <property type="entry name" value="INTEGRASE"/>
    <property type="match status" value="1"/>
</dbReference>
<dbReference type="PANTHER" id="PTHR37984">
    <property type="entry name" value="PROTEIN CBG26694"/>
    <property type="match status" value="1"/>
</dbReference>
<dbReference type="InterPro" id="IPR036397">
    <property type="entry name" value="RNaseH_sf"/>
</dbReference>
<feature type="domain" description="Integrase catalytic" evidence="1">
    <location>
        <begin position="117"/>
        <end position="208"/>
    </location>
</feature>
<dbReference type="AlphaFoldDB" id="A0AAD5E1B5"/>
<comment type="caution">
    <text evidence="2">The sequence shown here is derived from an EMBL/GenBank/DDBJ whole genome shotgun (WGS) entry which is preliminary data.</text>
</comment>
<proteinExistence type="predicted"/>
<gene>
    <name evidence="2" type="ORF">K450DRAFT_276045</name>
</gene>
<dbReference type="InterPro" id="IPR012337">
    <property type="entry name" value="RNaseH-like_sf"/>
</dbReference>
<dbReference type="Proteomes" id="UP001206595">
    <property type="component" value="Unassembled WGS sequence"/>
</dbReference>
<dbReference type="GO" id="GO:0005634">
    <property type="term" value="C:nucleus"/>
    <property type="evidence" value="ECO:0007669"/>
    <property type="project" value="UniProtKB-ARBA"/>
</dbReference>
<reference evidence="2" key="1">
    <citation type="submission" date="2021-06" db="EMBL/GenBank/DDBJ databases">
        <authorList>
            <consortium name="DOE Joint Genome Institute"/>
            <person name="Mondo S.J."/>
            <person name="Amses K.R."/>
            <person name="Simmons D.R."/>
            <person name="Longcore J.E."/>
            <person name="Seto K."/>
            <person name="Alves G.H."/>
            <person name="Bonds A.E."/>
            <person name="Quandt C.A."/>
            <person name="Davis W.J."/>
            <person name="Chang Y."/>
            <person name="Letcher P.M."/>
            <person name="Powell M.J."/>
            <person name="Kuo A."/>
            <person name="Labutti K."/>
            <person name="Pangilinan J."/>
            <person name="Andreopoulos W."/>
            <person name="Tritt A."/>
            <person name="Riley R."/>
            <person name="Hundley H."/>
            <person name="Johnson J."/>
            <person name="Lipzen A."/>
            <person name="Barry K."/>
            <person name="Berbee M.L."/>
            <person name="Buchler N.E."/>
            <person name="Grigoriev I.V."/>
            <person name="Spatafora J.W."/>
            <person name="Stajich J.E."/>
            <person name="James T.Y."/>
        </authorList>
    </citation>
    <scope>NUCLEOTIDE SEQUENCE</scope>
    <source>
        <strain evidence="2">AG</strain>
    </source>
</reference>
<sequence>MRTLQDLEITYQEVKPDELGSQSSTCTYREEHYGYGRGGFEYLRQDRMVLDLHDMEGDTTGRERGYNKQISEDEDGELFNEDTDIKTMYEIRIDVLYDLPEHHATSAVAWSLLSPVSNAATILTREQVSSFLRRLECRHLTTTAYRPQTNGLVERMNQTVVQAFNKIVRDKDDKLNWDKNLNAALLAIRTTQNDTTNFSPAMMLYGVEMRTPSTWPPPDLIMLKENWKKN</sequence>
<accession>A0AAD5E1B5</accession>
<dbReference type="GeneID" id="75918550"/>
<dbReference type="Gene3D" id="3.30.420.10">
    <property type="entry name" value="Ribonuclease H-like superfamily/Ribonuclease H"/>
    <property type="match status" value="1"/>
</dbReference>
<keyword evidence="3" id="KW-1185">Reference proteome</keyword>
<dbReference type="GO" id="GO:0015074">
    <property type="term" value="P:DNA integration"/>
    <property type="evidence" value="ECO:0007669"/>
    <property type="project" value="InterPro"/>
</dbReference>
<evidence type="ECO:0000313" key="2">
    <source>
        <dbReference type="EMBL" id="KAI8574962.1"/>
    </source>
</evidence>
<dbReference type="GO" id="GO:0003676">
    <property type="term" value="F:nucleic acid binding"/>
    <property type="evidence" value="ECO:0007669"/>
    <property type="project" value="InterPro"/>
</dbReference>
<dbReference type="InterPro" id="IPR001584">
    <property type="entry name" value="Integrase_cat-core"/>
</dbReference>
<dbReference type="EMBL" id="MU621019">
    <property type="protein sequence ID" value="KAI8574962.1"/>
    <property type="molecule type" value="Genomic_DNA"/>
</dbReference>
<dbReference type="SUPFAM" id="SSF53098">
    <property type="entry name" value="Ribonuclease H-like"/>
    <property type="match status" value="1"/>
</dbReference>
<evidence type="ECO:0000259" key="1">
    <source>
        <dbReference type="PROSITE" id="PS50994"/>
    </source>
</evidence>
<reference evidence="2" key="2">
    <citation type="journal article" date="2022" name="Proc. Natl. Acad. Sci. U.S.A.">
        <title>Diploid-dominant life cycles characterize the early evolution of Fungi.</title>
        <authorList>
            <person name="Amses K.R."/>
            <person name="Simmons D.R."/>
            <person name="Longcore J.E."/>
            <person name="Mondo S.J."/>
            <person name="Seto K."/>
            <person name="Jeronimo G.H."/>
            <person name="Bonds A.E."/>
            <person name="Quandt C.A."/>
            <person name="Davis W.J."/>
            <person name="Chang Y."/>
            <person name="Federici B.A."/>
            <person name="Kuo A."/>
            <person name="LaButti K."/>
            <person name="Pangilinan J."/>
            <person name="Andreopoulos W."/>
            <person name="Tritt A."/>
            <person name="Riley R."/>
            <person name="Hundley H."/>
            <person name="Johnson J."/>
            <person name="Lipzen A."/>
            <person name="Barry K."/>
            <person name="Lang B.F."/>
            <person name="Cuomo C.A."/>
            <person name="Buchler N.E."/>
            <person name="Grigoriev I.V."/>
            <person name="Spatafora J.W."/>
            <person name="Stajich J.E."/>
            <person name="James T.Y."/>
        </authorList>
    </citation>
    <scope>NUCLEOTIDE SEQUENCE</scope>
    <source>
        <strain evidence="2">AG</strain>
    </source>
</reference>
<dbReference type="RefSeq" id="XP_051439968.1">
    <property type="nucleotide sequence ID" value="XM_051593208.1"/>
</dbReference>
<dbReference type="InterPro" id="IPR050951">
    <property type="entry name" value="Retrovirus_Pol_polyprotein"/>
</dbReference>
<organism evidence="2 3">
    <name type="scientific">Umbelopsis ramanniana AG</name>
    <dbReference type="NCBI Taxonomy" id="1314678"/>
    <lineage>
        <taxon>Eukaryota</taxon>
        <taxon>Fungi</taxon>
        <taxon>Fungi incertae sedis</taxon>
        <taxon>Mucoromycota</taxon>
        <taxon>Mucoromycotina</taxon>
        <taxon>Umbelopsidomycetes</taxon>
        <taxon>Umbelopsidales</taxon>
        <taxon>Umbelopsidaceae</taxon>
        <taxon>Umbelopsis</taxon>
    </lineage>
</organism>